<keyword evidence="3" id="KW-1185">Reference proteome</keyword>
<dbReference type="InterPro" id="IPR046157">
    <property type="entry name" value="DUF6159"/>
</dbReference>
<dbReference type="Proteomes" id="UP000460221">
    <property type="component" value="Unassembled WGS sequence"/>
</dbReference>
<evidence type="ECO:0000256" key="1">
    <source>
        <dbReference type="SAM" id="Phobius"/>
    </source>
</evidence>
<keyword evidence="1" id="KW-0472">Membrane</keyword>
<feature type="transmembrane region" description="Helical" evidence="1">
    <location>
        <begin position="220"/>
        <end position="241"/>
    </location>
</feature>
<evidence type="ECO:0000313" key="3">
    <source>
        <dbReference type="Proteomes" id="UP000460221"/>
    </source>
</evidence>
<feature type="transmembrane region" description="Helical" evidence="1">
    <location>
        <begin position="188"/>
        <end position="214"/>
    </location>
</feature>
<dbReference type="RefSeq" id="WP_154769467.1">
    <property type="nucleotide sequence ID" value="NZ_WLYK01000006.1"/>
</dbReference>
<accession>A0A7K1FMX1</accession>
<reference evidence="2 3" key="1">
    <citation type="submission" date="2019-11" db="EMBL/GenBank/DDBJ databases">
        <authorList>
            <person name="Jiang L.-Q."/>
        </authorList>
    </citation>
    <scope>NUCLEOTIDE SEQUENCE [LARGE SCALE GENOMIC DNA]</scope>
    <source>
        <strain evidence="2 3">YIM 132087</strain>
    </source>
</reference>
<sequence>MGRIGRGWSLTKKSWSVVRSDPALIGFTMLSVLAGIVCAALFLGTGVGLVVMTDADWVAVPVLVLGAYVLTVVGTFAGVALTCGAVDALDGRPANLRDCLREATSRLPLVLRWAGVRFGVGVLISILEALLKDGAGQVTSQIVGGLAGFAWRVATFFVIPAIAIERLAPKAAFKRSTSLIRSQWGEGLTGTIAIGAIFGLLGVLPGFVLIGLGVVAAKSFLALGVVLMIVGGVLAAVAMLLQSTVMAVFKVALYRYAMDGTVVAPFTAEELQHAFLSRRRTGALAGRHS</sequence>
<feature type="transmembrane region" description="Helical" evidence="1">
    <location>
        <begin position="63"/>
        <end position="89"/>
    </location>
</feature>
<feature type="transmembrane region" description="Helical" evidence="1">
    <location>
        <begin position="110"/>
        <end position="129"/>
    </location>
</feature>
<dbReference type="Pfam" id="PF19656">
    <property type="entry name" value="DUF6159"/>
    <property type="match status" value="1"/>
</dbReference>
<proteinExistence type="predicted"/>
<gene>
    <name evidence="2" type="ORF">GIS00_16150</name>
</gene>
<feature type="transmembrane region" description="Helical" evidence="1">
    <location>
        <begin position="21"/>
        <end position="43"/>
    </location>
</feature>
<keyword evidence="1" id="KW-0812">Transmembrane</keyword>
<evidence type="ECO:0008006" key="4">
    <source>
        <dbReference type="Google" id="ProtNLM"/>
    </source>
</evidence>
<evidence type="ECO:0000313" key="2">
    <source>
        <dbReference type="EMBL" id="MTD15468.1"/>
    </source>
</evidence>
<keyword evidence="1" id="KW-1133">Transmembrane helix</keyword>
<organism evidence="2 3">
    <name type="scientific">Nakamurella alba</name>
    <dbReference type="NCBI Taxonomy" id="2665158"/>
    <lineage>
        <taxon>Bacteria</taxon>
        <taxon>Bacillati</taxon>
        <taxon>Actinomycetota</taxon>
        <taxon>Actinomycetes</taxon>
        <taxon>Nakamurellales</taxon>
        <taxon>Nakamurellaceae</taxon>
        <taxon>Nakamurella</taxon>
    </lineage>
</organism>
<feature type="transmembrane region" description="Helical" evidence="1">
    <location>
        <begin position="149"/>
        <end position="168"/>
    </location>
</feature>
<comment type="caution">
    <text evidence="2">The sequence shown here is derived from an EMBL/GenBank/DDBJ whole genome shotgun (WGS) entry which is preliminary data.</text>
</comment>
<dbReference type="EMBL" id="WLYK01000006">
    <property type="protein sequence ID" value="MTD15468.1"/>
    <property type="molecule type" value="Genomic_DNA"/>
</dbReference>
<name>A0A7K1FMX1_9ACTN</name>
<protein>
    <recommendedName>
        <fullName evidence="4">Glycerophosphoryl diester phosphodiesterase membrane domain-containing protein</fullName>
    </recommendedName>
</protein>
<dbReference type="AlphaFoldDB" id="A0A7K1FMX1"/>